<dbReference type="Pfam" id="PF01464">
    <property type="entry name" value="SLT"/>
    <property type="match status" value="1"/>
</dbReference>
<gene>
    <name evidence="4" type="ordered locus">Bd1285</name>
</gene>
<sequence length="747" mass="86275">MQRKAYFRMAFRPAGLFLPLNGHTLVGMPRIVLALTFFSVILGCATTSRFDSRIDKRLTPPLPNFMAKWRSAPISELEKLEVGSNENNILWWKTYTVSMAKKEKQPQEACAGFTRLSLIPEFPLHDLALLRAYESCERINTLAELPANVAPWYRELYIDIKLKEALASEELQDDLPAYIEKARAESNKKKKEEYYMKALLIAQKLELKEDIQSIQTQLYKNSPRLNPLPAYKDLSAVASDYRFHREFDQALATYKKILAAKEATADEQFQALKNIRQTYKVAQRRTEYINATADVVNWSKKQFQKNKKDRRSIARFHDSQVLFAKTLWTEDQTSRAVKVLNETHRLLRGSYPMDEVYFILGRIDEEKGDFKKALEYFEASYQQPVSFAGLRDKIAWLKSWNYYKLSQWPEAKSSLEQMKDLVKDSSDKARARFWLARTLKKLDQAPEAQVELQTLIKEDPLGYYGVLAYRELGWEFPPLKVDVNELQGLSLFSIEELDVQTRMTTEWLIAVNEKPFAEKILNIAVDDLKKRNVTAEKTWLAVSSGYARSGLYLPLFSAIGALEPQVKDRLLNDHPDLLFPQAYGDIIAAASKKSGIPQEFIFSIIRQESAFNPEARSPVDAFGLMQLLPSVAKQLAKQNGLPYGEALDLYKPEINVPLGAFELKNLMRKYKDQYILAVSGYNANDSAIRGWLKTRYRDDSVEFIEEVPYEETRSYIKLTMRNYVFYQRLLHQDKGSLFPEELLKLSR</sequence>
<dbReference type="InterPro" id="IPR008939">
    <property type="entry name" value="Lytic_TGlycosylase_superhlx_U"/>
</dbReference>
<comment type="similarity">
    <text evidence="1">Belongs to the transglycosylase Slt family.</text>
</comment>
<dbReference type="InterPro" id="IPR008258">
    <property type="entry name" value="Transglycosylase_SLT_dom_1"/>
</dbReference>
<dbReference type="GO" id="GO:0008933">
    <property type="term" value="F:peptidoglycan lytic transglycosylase activity"/>
    <property type="evidence" value="ECO:0007669"/>
    <property type="project" value="InterPro"/>
</dbReference>
<organism evidence="4 5">
    <name type="scientific">Bdellovibrio bacteriovorus (strain ATCC 15356 / DSM 50701 / NCIMB 9529 / HD100)</name>
    <dbReference type="NCBI Taxonomy" id="264462"/>
    <lineage>
        <taxon>Bacteria</taxon>
        <taxon>Pseudomonadati</taxon>
        <taxon>Bdellovibrionota</taxon>
        <taxon>Bdellovibrionia</taxon>
        <taxon>Bdellovibrionales</taxon>
        <taxon>Pseudobdellovibrionaceae</taxon>
        <taxon>Bdellovibrio</taxon>
    </lineage>
</organism>
<dbReference type="GO" id="GO:0042597">
    <property type="term" value="C:periplasmic space"/>
    <property type="evidence" value="ECO:0007669"/>
    <property type="project" value="InterPro"/>
</dbReference>
<dbReference type="eggNOG" id="COG0741">
    <property type="taxonomic scope" value="Bacteria"/>
</dbReference>
<dbReference type="GO" id="GO:0004553">
    <property type="term" value="F:hydrolase activity, hydrolyzing O-glycosyl compounds"/>
    <property type="evidence" value="ECO:0007669"/>
    <property type="project" value="InterPro"/>
</dbReference>
<dbReference type="KEGG" id="bba:Bd1285"/>
<dbReference type="STRING" id="264462.Bd1285"/>
<dbReference type="InterPro" id="IPR011990">
    <property type="entry name" value="TPR-like_helical_dom_sf"/>
</dbReference>
<dbReference type="EMBL" id="BX842649">
    <property type="protein sequence ID" value="CAE79182.1"/>
    <property type="molecule type" value="Genomic_DNA"/>
</dbReference>
<dbReference type="Gene3D" id="1.25.40.10">
    <property type="entry name" value="Tetratricopeptide repeat domain"/>
    <property type="match status" value="1"/>
</dbReference>
<evidence type="ECO:0000256" key="1">
    <source>
        <dbReference type="ARBA" id="ARBA00007734"/>
    </source>
</evidence>
<dbReference type="PROSITE" id="PS00922">
    <property type="entry name" value="TRANSGLYCOSYLASE"/>
    <property type="match status" value="1"/>
</dbReference>
<dbReference type="SUPFAM" id="SSF48435">
    <property type="entry name" value="Bacterial muramidases"/>
    <property type="match status" value="1"/>
</dbReference>
<dbReference type="CDD" id="cd13401">
    <property type="entry name" value="Slt70-like"/>
    <property type="match status" value="1"/>
</dbReference>
<protein>
    <submittedName>
        <fullName evidence="4">Soluble lytic murein transglycosylase</fullName>
        <ecNumber evidence="4">3.2.1.-</ecNumber>
    </submittedName>
</protein>
<keyword evidence="4" id="KW-0378">Hydrolase</keyword>
<dbReference type="HOGENOM" id="CLU_410927_0_0_7"/>
<dbReference type="PANTHER" id="PTHR37423:SF2">
    <property type="entry name" value="MEMBRANE-BOUND LYTIC MUREIN TRANSGLYCOSYLASE C"/>
    <property type="match status" value="1"/>
</dbReference>
<dbReference type="Gene3D" id="1.10.530.10">
    <property type="match status" value="1"/>
</dbReference>
<name>Q6MNH0_BDEBA</name>
<keyword evidence="4" id="KW-0326">Glycosidase</keyword>
<dbReference type="InterPro" id="IPR023346">
    <property type="entry name" value="Lysozyme-like_dom_sf"/>
</dbReference>
<dbReference type="PANTHER" id="PTHR37423">
    <property type="entry name" value="SOLUBLE LYTIC MUREIN TRANSGLYCOSYLASE-RELATED"/>
    <property type="match status" value="1"/>
</dbReference>
<evidence type="ECO:0000313" key="5">
    <source>
        <dbReference type="Proteomes" id="UP000008080"/>
    </source>
</evidence>
<keyword evidence="2" id="KW-0732">Signal</keyword>
<evidence type="ECO:0000313" key="4">
    <source>
        <dbReference type="EMBL" id="CAE79182.1"/>
    </source>
</evidence>
<evidence type="ECO:0000259" key="3">
    <source>
        <dbReference type="Pfam" id="PF01464"/>
    </source>
</evidence>
<reference evidence="4 5" key="1">
    <citation type="journal article" date="2004" name="Science">
        <title>A predator unmasked: life cycle of Bdellovibrio bacteriovorus from a genomic perspective.</title>
        <authorList>
            <person name="Rendulic S."/>
            <person name="Jagtap P."/>
            <person name="Rosinus A."/>
            <person name="Eppinger M."/>
            <person name="Baar C."/>
            <person name="Lanz C."/>
            <person name="Keller H."/>
            <person name="Lambert C."/>
            <person name="Evans K.J."/>
            <person name="Goesmann A."/>
            <person name="Meyer F."/>
            <person name="Sockett R.E."/>
            <person name="Schuster S.C."/>
        </authorList>
    </citation>
    <scope>NUCLEOTIDE SEQUENCE [LARGE SCALE GENOMIC DNA]</scope>
    <source>
        <strain evidence="5">ATCC 15356 / DSM 50701 / NCIMB 9529 / HD100</strain>
    </source>
</reference>
<dbReference type="eggNOG" id="COG0457">
    <property type="taxonomic scope" value="Bacteria"/>
</dbReference>
<dbReference type="CAZy" id="GH23">
    <property type="family name" value="Glycoside Hydrolase Family 23"/>
</dbReference>
<keyword evidence="5" id="KW-1185">Reference proteome</keyword>
<dbReference type="InterPro" id="IPR000189">
    <property type="entry name" value="Transglyc_AS"/>
</dbReference>
<dbReference type="EC" id="3.2.1.-" evidence="4"/>
<dbReference type="SUPFAM" id="SSF53955">
    <property type="entry name" value="Lysozyme-like"/>
    <property type="match status" value="1"/>
</dbReference>
<dbReference type="GO" id="GO:0000270">
    <property type="term" value="P:peptidoglycan metabolic process"/>
    <property type="evidence" value="ECO:0007669"/>
    <property type="project" value="InterPro"/>
</dbReference>
<evidence type="ECO:0000256" key="2">
    <source>
        <dbReference type="ARBA" id="ARBA00022729"/>
    </source>
</evidence>
<proteinExistence type="inferred from homology"/>
<feature type="domain" description="Transglycosylase SLT" evidence="3">
    <location>
        <begin position="586"/>
        <end position="700"/>
    </location>
</feature>
<accession>Q6MNH0</accession>
<dbReference type="GO" id="GO:0016020">
    <property type="term" value="C:membrane"/>
    <property type="evidence" value="ECO:0007669"/>
    <property type="project" value="InterPro"/>
</dbReference>
<dbReference type="Proteomes" id="UP000008080">
    <property type="component" value="Chromosome"/>
</dbReference>
<dbReference type="AlphaFoldDB" id="Q6MNH0"/>